<keyword evidence="3" id="KW-0326">Glycosidase</keyword>
<dbReference type="EMBL" id="JADCKC010000003">
    <property type="protein sequence ID" value="MBE5038320.1"/>
    <property type="molecule type" value="Genomic_DNA"/>
</dbReference>
<dbReference type="RefSeq" id="WP_193502398.1">
    <property type="nucleotide sequence ID" value="NZ_JADCKC010000003.1"/>
</dbReference>
<dbReference type="CDD" id="cd02860">
    <property type="entry name" value="E_set_Pullulanase"/>
    <property type="match status" value="1"/>
</dbReference>
<proteinExistence type="inferred from homology"/>
<dbReference type="CDD" id="cd11341">
    <property type="entry name" value="AmyAc_Pullulanase_LD-like"/>
    <property type="match status" value="1"/>
</dbReference>
<gene>
    <name evidence="3" type="primary">pulA</name>
    <name evidence="3" type="ORF">INF35_11035</name>
</gene>
<dbReference type="GO" id="GO:0051060">
    <property type="term" value="F:pullulanase activity"/>
    <property type="evidence" value="ECO:0007669"/>
    <property type="project" value="UniProtKB-EC"/>
</dbReference>
<dbReference type="Proteomes" id="UP000768567">
    <property type="component" value="Unassembled WGS sequence"/>
</dbReference>
<name>A0ABR9R6D2_9FIRM</name>
<dbReference type="SUPFAM" id="SSF81296">
    <property type="entry name" value="E set domains"/>
    <property type="match status" value="1"/>
</dbReference>
<organism evidence="3 4">
    <name type="scientific">Gemmiger gallinarum</name>
    <dbReference type="NCBI Taxonomy" id="2779354"/>
    <lineage>
        <taxon>Bacteria</taxon>
        <taxon>Bacillati</taxon>
        <taxon>Bacillota</taxon>
        <taxon>Clostridia</taxon>
        <taxon>Eubacteriales</taxon>
        <taxon>Gemmiger</taxon>
    </lineage>
</organism>
<dbReference type="InterPro" id="IPR004193">
    <property type="entry name" value="Glyco_hydro_13_N"/>
</dbReference>
<feature type="domain" description="Glycosyl hydrolase family 13 catalytic" evidence="2">
    <location>
        <begin position="175"/>
        <end position="546"/>
    </location>
</feature>
<dbReference type="InterPro" id="IPR014756">
    <property type="entry name" value="Ig_E-set"/>
</dbReference>
<evidence type="ECO:0000259" key="2">
    <source>
        <dbReference type="SMART" id="SM00642"/>
    </source>
</evidence>
<dbReference type="EC" id="3.2.1.41" evidence="3"/>
<dbReference type="PANTHER" id="PTHR43002">
    <property type="entry name" value="GLYCOGEN DEBRANCHING ENZYME"/>
    <property type="match status" value="1"/>
</dbReference>
<dbReference type="Gene3D" id="3.20.20.80">
    <property type="entry name" value="Glycosidases"/>
    <property type="match status" value="1"/>
</dbReference>
<dbReference type="InterPro" id="IPR017853">
    <property type="entry name" value="GH"/>
</dbReference>
<accession>A0ABR9R6D2</accession>
<comment type="caution">
    <text evidence="3">The sequence shown here is derived from an EMBL/GenBank/DDBJ whole genome shotgun (WGS) entry which is preliminary data.</text>
</comment>
<dbReference type="SMART" id="SM00642">
    <property type="entry name" value="Aamy"/>
    <property type="match status" value="1"/>
</dbReference>
<dbReference type="InterPro" id="IPR011840">
    <property type="entry name" value="PulA_typeI"/>
</dbReference>
<evidence type="ECO:0000313" key="4">
    <source>
        <dbReference type="Proteomes" id="UP000768567"/>
    </source>
</evidence>
<keyword evidence="4" id="KW-1185">Reference proteome</keyword>
<dbReference type="NCBIfam" id="TIGR02104">
    <property type="entry name" value="pulA_typeI"/>
    <property type="match status" value="1"/>
</dbReference>
<dbReference type="SUPFAM" id="SSF51445">
    <property type="entry name" value="(Trans)glycosidases"/>
    <property type="match status" value="1"/>
</dbReference>
<dbReference type="InterPro" id="IPR006047">
    <property type="entry name" value="GH13_cat_dom"/>
</dbReference>
<dbReference type="InterPro" id="IPR013780">
    <property type="entry name" value="Glyco_hydro_b"/>
</dbReference>
<sequence length="639" mass="70573">MREQQAAALPAYTGKDLGATWQRERTIFKLWAPTASAVRVLLYATGSDDEPDAGLRGYHLMEPTGQGVWQVHVEENLAGVYYVYALQFEGKEGEVLTADPYARACGINGRRSMVIDLASAAPEGWEKDRRPEIPAHARCIWETHVGDFSADPAGGVPEAWRGKYLGFTAENTCLDGDPEKPTCLAYLKGLGVSHVQLMPIFDYGRIDEADPDGYNWGYDPVNYNVPEGSYATDPYHGEVRVRECRAMIAAIHRAGLGVVMDVVYNHTYQPDGWLERTVPGYYCRRTPDGHLTNGSGCGCDLASERRMMRKYIVDSCLYWAREYHVDGFRFDLMALEDAETMNAIRAALDALPGGRDILMYGEPWMGGGTCMDTGARPSDKGALDVLDPRIGFFCDATRDDIKGGVFDAKSPGYVNGGPYHGVHLLHAVDAWQDGEAGFRPRAAGQVVQYVSAHDNYTLWDKLKLVAGRTNFDDPDADLLAQNRMAAGIYLTCRGLPFMLSGEEFARTKGGNGNSYLGPQPVNRLDWRRAAEMQPLVDYYRGLLEIRRAHPELSGAAGETAPILLAMPGWMIGFVLEKQDGEGELAVYYNPETTSQWVELPGGPWRRLCDGTRAGARPFGEELSGHVELAPVSVNIFVRQ</sequence>
<dbReference type="Gene3D" id="2.60.40.1180">
    <property type="entry name" value="Golgi alpha-mannosidase II"/>
    <property type="match status" value="1"/>
</dbReference>
<protein>
    <submittedName>
        <fullName evidence="3">Type I pullulanase</fullName>
        <ecNumber evidence="3">3.2.1.41</ecNumber>
    </submittedName>
</protein>
<dbReference type="InterPro" id="IPR013783">
    <property type="entry name" value="Ig-like_fold"/>
</dbReference>
<evidence type="ECO:0000256" key="1">
    <source>
        <dbReference type="ARBA" id="ARBA00008061"/>
    </source>
</evidence>
<reference evidence="3 4" key="1">
    <citation type="submission" date="2020-10" db="EMBL/GenBank/DDBJ databases">
        <title>ChiBAC.</title>
        <authorList>
            <person name="Zenner C."/>
            <person name="Hitch T.C.A."/>
            <person name="Clavel T."/>
        </authorList>
    </citation>
    <scope>NUCLEOTIDE SEQUENCE [LARGE SCALE GENOMIC DNA]</scope>
    <source>
        <strain evidence="3 4">DSM 109015</strain>
    </source>
</reference>
<evidence type="ECO:0000313" key="3">
    <source>
        <dbReference type="EMBL" id="MBE5038320.1"/>
    </source>
</evidence>
<dbReference type="Gene3D" id="2.60.40.10">
    <property type="entry name" value="Immunoglobulins"/>
    <property type="match status" value="1"/>
</dbReference>
<dbReference type="Pfam" id="PF00128">
    <property type="entry name" value="Alpha-amylase"/>
    <property type="match status" value="1"/>
</dbReference>
<dbReference type="Pfam" id="PF02922">
    <property type="entry name" value="CBM_48"/>
    <property type="match status" value="1"/>
</dbReference>
<comment type="similarity">
    <text evidence="1">Belongs to the glycosyl hydrolase 13 family.</text>
</comment>
<keyword evidence="3" id="KW-0378">Hydrolase</keyword>